<dbReference type="InterPro" id="IPR050297">
    <property type="entry name" value="LipidA_mod_glycosyltrf_83"/>
</dbReference>
<dbReference type="PANTHER" id="PTHR33908:SF11">
    <property type="entry name" value="MEMBRANE PROTEIN"/>
    <property type="match status" value="1"/>
</dbReference>
<keyword evidence="6 8" id="KW-1133">Transmembrane helix</keyword>
<feature type="transmembrane region" description="Helical" evidence="8">
    <location>
        <begin position="294"/>
        <end position="316"/>
    </location>
</feature>
<accession>A0A542ZG59</accession>
<sequence>MYSGRGTTAWRGLALLSVAFAVVLLAGSVGYGYHRDELYFLAIGAHPAWGYVDQPPLVPLLAHAMDALPGHSLVWLRLPSALAGGLTVLVTGLTAREFQAPRAAQMVAAGSMAASAVLVAVSHLASTSTFDLLAWTTVTWLVVRALRDDGRAWLLVGLAAGTSLEIKTLPVFLLLALLVGVVTAGPRRVLTSRWLWAGVGIALVLWAPNLAWQATHGWPQLTLSTLIASGHSGTSQPRWLFLPYQVLLISPVLTPVWAAGLWRLGRDPRLARWRCLAIAYAVLVVMFVATGGKPYYLCGMYPALLAAGGEPTVAWVHRGATRARASRLRWALALSAAVSVVLMLPVTPLAALHETPVVAINYDAGETVGWPRFAATVGRVHDALPARQRQRTIFLGGNYGEAGAVLHYRPDVATYSGHNSLWDLGPPPAGADTAVVVGYPEADLRRWFTDVRRVTTIDDGVDLENDEQGQPVWLCASPTRPWATLWPQLRRLG</sequence>
<dbReference type="Pfam" id="PF13231">
    <property type="entry name" value="PMT_2"/>
    <property type="match status" value="1"/>
</dbReference>
<dbReference type="InterPro" id="IPR038731">
    <property type="entry name" value="RgtA/B/C-like"/>
</dbReference>
<evidence type="ECO:0000313" key="10">
    <source>
        <dbReference type="EMBL" id="TQL59328.1"/>
    </source>
</evidence>
<reference evidence="10 11" key="1">
    <citation type="submission" date="2019-06" db="EMBL/GenBank/DDBJ databases">
        <title>Sequencing the genomes of 1000 actinobacteria strains.</title>
        <authorList>
            <person name="Klenk H.-P."/>
        </authorList>
    </citation>
    <scope>NUCLEOTIDE SEQUENCE [LARGE SCALE GENOMIC DNA]</scope>
    <source>
        <strain evidence="10 11">DSM 18082</strain>
    </source>
</reference>
<feature type="transmembrane region" description="Helical" evidence="8">
    <location>
        <begin position="12"/>
        <end position="33"/>
    </location>
</feature>
<evidence type="ECO:0000313" key="11">
    <source>
        <dbReference type="Proteomes" id="UP000319514"/>
    </source>
</evidence>
<feature type="domain" description="Glycosyltransferase RgtA/B/C/D-like" evidence="9">
    <location>
        <begin position="53"/>
        <end position="212"/>
    </location>
</feature>
<evidence type="ECO:0000256" key="3">
    <source>
        <dbReference type="ARBA" id="ARBA00022676"/>
    </source>
</evidence>
<dbReference type="OrthoDB" id="5166595at2"/>
<comment type="subcellular location">
    <subcellularLocation>
        <location evidence="1">Cell membrane</location>
        <topology evidence="1">Multi-pass membrane protein</topology>
    </subcellularLocation>
</comment>
<name>A0A542ZG59_9MICO</name>
<proteinExistence type="predicted"/>
<dbReference type="AlphaFoldDB" id="A0A542ZG59"/>
<dbReference type="EMBL" id="VFOQ01000001">
    <property type="protein sequence ID" value="TQL59328.1"/>
    <property type="molecule type" value="Genomic_DNA"/>
</dbReference>
<feature type="transmembrane region" description="Helical" evidence="8">
    <location>
        <begin position="152"/>
        <end position="182"/>
    </location>
</feature>
<evidence type="ECO:0000256" key="8">
    <source>
        <dbReference type="SAM" id="Phobius"/>
    </source>
</evidence>
<evidence type="ECO:0000256" key="2">
    <source>
        <dbReference type="ARBA" id="ARBA00022475"/>
    </source>
</evidence>
<feature type="transmembrane region" description="Helical" evidence="8">
    <location>
        <begin position="194"/>
        <end position="212"/>
    </location>
</feature>
<protein>
    <submittedName>
        <fullName evidence="10">Dolichyl-phosphate-mannose-protein mannosyltransferase</fullName>
    </submittedName>
</protein>
<feature type="transmembrane region" description="Helical" evidence="8">
    <location>
        <begin position="271"/>
        <end position="288"/>
    </location>
</feature>
<keyword evidence="2" id="KW-1003">Cell membrane</keyword>
<keyword evidence="7 8" id="KW-0472">Membrane</keyword>
<dbReference type="PANTHER" id="PTHR33908">
    <property type="entry name" value="MANNOSYLTRANSFERASE YKCB-RELATED"/>
    <property type="match status" value="1"/>
</dbReference>
<feature type="transmembrane region" description="Helical" evidence="8">
    <location>
        <begin position="328"/>
        <end position="351"/>
    </location>
</feature>
<feature type="transmembrane region" description="Helical" evidence="8">
    <location>
        <begin position="74"/>
        <end position="95"/>
    </location>
</feature>
<evidence type="ECO:0000256" key="5">
    <source>
        <dbReference type="ARBA" id="ARBA00022692"/>
    </source>
</evidence>
<dbReference type="Proteomes" id="UP000319514">
    <property type="component" value="Unassembled WGS sequence"/>
</dbReference>
<organism evidence="10 11">
    <name type="scientific">Oryzihumus leptocrescens</name>
    <dbReference type="NCBI Taxonomy" id="297536"/>
    <lineage>
        <taxon>Bacteria</taxon>
        <taxon>Bacillati</taxon>
        <taxon>Actinomycetota</taxon>
        <taxon>Actinomycetes</taxon>
        <taxon>Micrococcales</taxon>
        <taxon>Intrasporangiaceae</taxon>
        <taxon>Oryzihumus</taxon>
    </lineage>
</organism>
<evidence type="ECO:0000256" key="1">
    <source>
        <dbReference type="ARBA" id="ARBA00004651"/>
    </source>
</evidence>
<dbReference type="GO" id="GO:0009103">
    <property type="term" value="P:lipopolysaccharide biosynthetic process"/>
    <property type="evidence" value="ECO:0007669"/>
    <property type="project" value="UniProtKB-ARBA"/>
</dbReference>
<gene>
    <name evidence="10" type="ORF">FB474_0682</name>
</gene>
<dbReference type="GO" id="GO:0016763">
    <property type="term" value="F:pentosyltransferase activity"/>
    <property type="evidence" value="ECO:0007669"/>
    <property type="project" value="TreeGrafter"/>
</dbReference>
<evidence type="ECO:0000259" key="9">
    <source>
        <dbReference type="Pfam" id="PF13231"/>
    </source>
</evidence>
<evidence type="ECO:0000256" key="6">
    <source>
        <dbReference type="ARBA" id="ARBA00022989"/>
    </source>
</evidence>
<comment type="caution">
    <text evidence="10">The sequence shown here is derived from an EMBL/GenBank/DDBJ whole genome shotgun (WGS) entry which is preliminary data.</text>
</comment>
<keyword evidence="4 10" id="KW-0808">Transferase</keyword>
<keyword evidence="11" id="KW-1185">Reference proteome</keyword>
<feature type="transmembrane region" description="Helical" evidence="8">
    <location>
        <begin position="242"/>
        <end position="264"/>
    </location>
</feature>
<keyword evidence="3 10" id="KW-0328">Glycosyltransferase</keyword>
<dbReference type="GO" id="GO:0005886">
    <property type="term" value="C:plasma membrane"/>
    <property type="evidence" value="ECO:0007669"/>
    <property type="project" value="UniProtKB-SubCell"/>
</dbReference>
<evidence type="ECO:0000256" key="4">
    <source>
        <dbReference type="ARBA" id="ARBA00022679"/>
    </source>
</evidence>
<keyword evidence="5 8" id="KW-0812">Transmembrane</keyword>
<evidence type="ECO:0000256" key="7">
    <source>
        <dbReference type="ARBA" id="ARBA00023136"/>
    </source>
</evidence>